<dbReference type="Gene3D" id="3.90.1150.10">
    <property type="entry name" value="Aspartate Aminotransferase, domain 1"/>
    <property type="match status" value="1"/>
</dbReference>
<sequence length="535" mass="58596">MTFSIRAGGIYKLPFPFTDRSARQARPALALNAPDANGDVRFLFITTTSANDPEQGYVLETADYLGPPLPFPSVLRLDTPFLLHESLVLKPLATLNDGALAKVYRRLMTGEIPHFAMLKQALGPFEPGATPVPPAGKVIGAPEMQNMVEAALDGWLTTGRFNAAFESRLADVLGVRHVLTTNSGSSANLLAFSALTSPTLGDRALRPGDEVITVAAGFPTTVNPILQNGCVPVFVDIEIPTYNIDITKIEAALGPRTRAIMLAHTLGNPFALDTITRIAREHDLWLIEDCCDALGSTYQDKLVGTFGDIGTLSFYPAHHITMGEGGAVFTNSGRLRKILESLRDWGRDCYCAPGCDNTCGKRFDWQRGALPPGYDHKYTYSHLGYNLKITDMQAACGLAQLDRLPDFIAARKNNFAYLSERLAPLAEWLELPQATPDSAPSWFGYPITLKPEANIARVDLIKYLDAHKIGTRLLFGGNLIRQPSMAGREYRIAGSLEGTDRVMNDAFWIGLWPGLTREMLDYTVDRLGEFFAVGE</sequence>
<evidence type="ECO:0000313" key="5">
    <source>
        <dbReference type="Proteomes" id="UP001597337"/>
    </source>
</evidence>
<comment type="caution">
    <text evidence="4">The sequence shown here is derived from an EMBL/GenBank/DDBJ whole genome shotgun (WGS) entry which is preliminary data.</text>
</comment>
<dbReference type="NCBIfam" id="NF011936">
    <property type="entry name" value="PRK15407.1"/>
    <property type="match status" value="1"/>
</dbReference>
<dbReference type="Gene3D" id="3.40.640.10">
    <property type="entry name" value="Type I PLP-dependent aspartate aminotransferase-like (Major domain)"/>
    <property type="match status" value="1"/>
</dbReference>
<dbReference type="RefSeq" id="WP_386027493.1">
    <property type="nucleotide sequence ID" value="NZ_JBHUHX010000039.1"/>
</dbReference>
<dbReference type="EMBL" id="JBHUHX010000039">
    <property type="protein sequence ID" value="MFD2112881.1"/>
    <property type="molecule type" value="Genomic_DNA"/>
</dbReference>
<dbReference type="InterPro" id="IPR015421">
    <property type="entry name" value="PyrdxlP-dep_Trfase_major"/>
</dbReference>
<keyword evidence="5" id="KW-1185">Reference proteome</keyword>
<accession>A0ABW4Y9M0</accession>
<dbReference type="SUPFAM" id="SSF50118">
    <property type="entry name" value="Cell growth inhibitor/plasmid maintenance toxic component"/>
    <property type="match status" value="1"/>
</dbReference>
<protein>
    <submittedName>
        <fullName evidence="4">Lipopolysaccharide biosynthesis protein RfbH</fullName>
    </submittedName>
</protein>
<reference evidence="5" key="1">
    <citation type="journal article" date="2019" name="Int. J. Syst. Evol. Microbiol.">
        <title>The Global Catalogue of Microorganisms (GCM) 10K type strain sequencing project: providing services to taxonomists for standard genome sequencing and annotation.</title>
        <authorList>
            <consortium name="The Broad Institute Genomics Platform"/>
            <consortium name="The Broad Institute Genome Sequencing Center for Infectious Disease"/>
            <person name="Wu L."/>
            <person name="Ma J."/>
        </authorList>
    </citation>
    <scope>NUCLEOTIDE SEQUENCE [LARGE SCALE GENOMIC DNA]</scope>
    <source>
        <strain evidence="5">KACC 12597</strain>
    </source>
</reference>
<dbReference type="PANTHER" id="PTHR30244">
    <property type="entry name" value="TRANSAMINASE"/>
    <property type="match status" value="1"/>
</dbReference>
<evidence type="ECO:0000256" key="1">
    <source>
        <dbReference type="ARBA" id="ARBA00022898"/>
    </source>
</evidence>
<dbReference type="Proteomes" id="UP001597337">
    <property type="component" value="Unassembled WGS sequence"/>
</dbReference>
<evidence type="ECO:0000313" key="4">
    <source>
        <dbReference type="EMBL" id="MFD2112881.1"/>
    </source>
</evidence>
<dbReference type="PANTHER" id="PTHR30244:SF34">
    <property type="entry name" value="DTDP-4-AMINO-4,6-DIDEOXYGALACTOSE TRANSAMINASE"/>
    <property type="match status" value="1"/>
</dbReference>
<comment type="similarity">
    <text evidence="2 3">Belongs to the DegT/DnrJ/EryC1 family.</text>
</comment>
<proteinExistence type="inferred from homology"/>
<dbReference type="InterPro" id="IPR015422">
    <property type="entry name" value="PyrdxlP-dep_Trfase_small"/>
</dbReference>
<gene>
    <name evidence="4" type="primary">rfbH</name>
    <name evidence="4" type="ORF">ACFSJC_13615</name>
</gene>
<dbReference type="InterPro" id="IPR000653">
    <property type="entry name" value="DegT/StrS_aminotransferase"/>
</dbReference>
<dbReference type="InterPro" id="IPR015424">
    <property type="entry name" value="PyrdxlP-dep_Trfase"/>
</dbReference>
<dbReference type="Pfam" id="PF01041">
    <property type="entry name" value="DegT_DnrJ_EryC1"/>
    <property type="match status" value="1"/>
</dbReference>
<dbReference type="CDD" id="cd00616">
    <property type="entry name" value="AHBA_syn"/>
    <property type="match status" value="1"/>
</dbReference>
<evidence type="ECO:0000256" key="2">
    <source>
        <dbReference type="ARBA" id="ARBA00037999"/>
    </source>
</evidence>
<organism evidence="4 5">
    <name type="scientific">Thiorhodococcus fuscus</name>
    <dbReference type="NCBI Taxonomy" id="527200"/>
    <lineage>
        <taxon>Bacteria</taxon>
        <taxon>Pseudomonadati</taxon>
        <taxon>Pseudomonadota</taxon>
        <taxon>Gammaproteobacteria</taxon>
        <taxon>Chromatiales</taxon>
        <taxon>Chromatiaceae</taxon>
        <taxon>Thiorhodococcus</taxon>
    </lineage>
</organism>
<name>A0ABW4Y9M0_9GAMM</name>
<evidence type="ECO:0000256" key="3">
    <source>
        <dbReference type="RuleBase" id="RU004508"/>
    </source>
</evidence>
<keyword evidence="1 3" id="KW-0663">Pyridoxal phosphate</keyword>
<dbReference type="SUPFAM" id="SSF53383">
    <property type="entry name" value="PLP-dependent transferases"/>
    <property type="match status" value="1"/>
</dbReference>